<accession>A0A8J3C4V1</accession>
<protein>
    <submittedName>
        <fullName evidence="2">PadR family transcriptional regulator</fullName>
    </submittedName>
</protein>
<dbReference type="InterPro" id="IPR005149">
    <property type="entry name" value="Tscrpt_reg_PadR_N"/>
</dbReference>
<evidence type="ECO:0000313" key="3">
    <source>
        <dbReference type="Proteomes" id="UP000656042"/>
    </source>
</evidence>
<reference evidence="2" key="2">
    <citation type="submission" date="2020-09" db="EMBL/GenBank/DDBJ databases">
        <authorList>
            <person name="Sun Q."/>
            <person name="Zhou Y."/>
        </authorList>
    </citation>
    <scope>NUCLEOTIDE SEQUENCE</scope>
    <source>
        <strain evidence="2">CGMCC 4.7299</strain>
    </source>
</reference>
<dbReference type="Proteomes" id="UP000656042">
    <property type="component" value="Unassembled WGS sequence"/>
</dbReference>
<evidence type="ECO:0000259" key="1">
    <source>
        <dbReference type="Pfam" id="PF03551"/>
    </source>
</evidence>
<name>A0A8J3C4V1_9ACTN</name>
<evidence type="ECO:0000313" key="2">
    <source>
        <dbReference type="EMBL" id="GGL08622.1"/>
    </source>
</evidence>
<keyword evidence="3" id="KW-1185">Reference proteome</keyword>
<dbReference type="PANTHER" id="PTHR43252:SF6">
    <property type="entry name" value="NEGATIVE TRANSCRIPTION REGULATOR PADR"/>
    <property type="match status" value="1"/>
</dbReference>
<feature type="domain" description="Transcription regulator PadR N-terminal" evidence="1">
    <location>
        <begin position="33"/>
        <end position="108"/>
    </location>
</feature>
<dbReference type="InterPro" id="IPR036388">
    <property type="entry name" value="WH-like_DNA-bd_sf"/>
</dbReference>
<reference evidence="2" key="1">
    <citation type="journal article" date="2014" name="Int. J. Syst. Evol. Microbiol.">
        <title>Complete genome sequence of Corynebacterium casei LMG S-19264T (=DSM 44701T), isolated from a smear-ripened cheese.</title>
        <authorList>
            <consortium name="US DOE Joint Genome Institute (JGI-PGF)"/>
            <person name="Walter F."/>
            <person name="Albersmeier A."/>
            <person name="Kalinowski J."/>
            <person name="Ruckert C."/>
        </authorList>
    </citation>
    <scope>NUCLEOTIDE SEQUENCE</scope>
    <source>
        <strain evidence="2">CGMCC 4.7299</strain>
    </source>
</reference>
<dbReference type="InterPro" id="IPR036390">
    <property type="entry name" value="WH_DNA-bd_sf"/>
</dbReference>
<dbReference type="Pfam" id="PF03551">
    <property type="entry name" value="PadR"/>
    <property type="match status" value="1"/>
</dbReference>
<dbReference type="Gene3D" id="1.10.10.10">
    <property type="entry name" value="Winged helix-like DNA-binding domain superfamily/Winged helix DNA-binding domain"/>
    <property type="match status" value="1"/>
</dbReference>
<organism evidence="2 3">
    <name type="scientific">Mangrovihabitans endophyticus</name>
    <dbReference type="NCBI Taxonomy" id="1751298"/>
    <lineage>
        <taxon>Bacteria</taxon>
        <taxon>Bacillati</taxon>
        <taxon>Actinomycetota</taxon>
        <taxon>Actinomycetes</taxon>
        <taxon>Micromonosporales</taxon>
        <taxon>Micromonosporaceae</taxon>
        <taxon>Mangrovihabitans</taxon>
    </lineage>
</organism>
<dbReference type="PANTHER" id="PTHR43252">
    <property type="entry name" value="TRANSCRIPTIONAL REGULATOR YQJI"/>
    <property type="match status" value="1"/>
</dbReference>
<sequence length="220" mass="25070">MRTNPSLAVAADGFFSVKFGYYSRVMSATRMMILGLVQWMQPVHGYDVRRELLSWNADKWAHVQPGSIYHALRKLSEEELIRPVATEQVGARPARTTYEITDKGAAEFMTLLRDAWWQVGGSPERFMAGFSFLPALPRAEAAAALRNRIVQLTVGVQQLRAAMSADWARRKPSYVSWLWELTIDRHEAEMAWCERTAQRIESGERYMPDGGATPDMWNDV</sequence>
<dbReference type="SUPFAM" id="SSF46785">
    <property type="entry name" value="Winged helix' DNA-binding domain"/>
    <property type="match status" value="1"/>
</dbReference>
<dbReference type="AlphaFoldDB" id="A0A8J3C4V1"/>
<proteinExistence type="predicted"/>
<dbReference type="EMBL" id="BMMX01000030">
    <property type="protein sequence ID" value="GGL08622.1"/>
    <property type="molecule type" value="Genomic_DNA"/>
</dbReference>
<comment type="caution">
    <text evidence="2">The sequence shown here is derived from an EMBL/GenBank/DDBJ whole genome shotgun (WGS) entry which is preliminary data.</text>
</comment>
<gene>
    <name evidence="2" type="ORF">GCM10012284_49050</name>
</gene>